<dbReference type="Gramene" id="ONIVA08G03700.1">
    <property type="protein sequence ID" value="ONIVA08G03700.1"/>
    <property type="gene ID" value="ONIVA08G03700"/>
</dbReference>
<evidence type="ECO:0000313" key="3">
    <source>
        <dbReference type="Proteomes" id="UP000006591"/>
    </source>
</evidence>
<feature type="region of interest" description="Disordered" evidence="1">
    <location>
        <begin position="1"/>
        <end position="48"/>
    </location>
</feature>
<keyword evidence="3" id="KW-1185">Reference proteome</keyword>
<reference evidence="2" key="2">
    <citation type="submission" date="2018-04" db="EMBL/GenBank/DDBJ databases">
        <title>OnivRS2 (Oryza nivara Reference Sequence Version 2).</title>
        <authorList>
            <person name="Zhang J."/>
            <person name="Kudrna D."/>
            <person name="Lee S."/>
            <person name="Talag J."/>
            <person name="Rajasekar S."/>
            <person name="Welchert J."/>
            <person name="Hsing Y.-I."/>
            <person name="Wing R.A."/>
        </authorList>
    </citation>
    <scope>NUCLEOTIDE SEQUENCE [LARGE SCALE GENOMIC DNA]</scope>
    <source>
        <strain evidence="2">SL10</strain>
    </source>
</reference>
<proteinExistence type="predicted"/>
<sequence>MSSQGKVGAGAPSPTLGRLHEAGDGGGSRARAMEVGPGATTETGGRVHASLARRQWRLPAVPTDGCGRQIILAVAQRSCGCLW</sequence>
<accession>A0A0E0I7H9</accession>
<dbReference type="AlphaFoldDB" id="A0A0E0I7H9"/>
<evidence type="ECO:0000313" key="2">
    <source>
        <dbReference type="EnsemblPlants" id="ONIVA08G03700.1"/>
    </source>
</evidence>
<protein>
    <submittedName>
        <fullName evidence="2">Uncharacterized protein</fullName>
    </submittedName>
</protein>
<evidence type="ECO:0000256" key="1">
    <source>
        <dbReference type="SAM" id="MobiDB-lite"/>
    </source>
</evidence>
<reference evidence="2" key="1">
    <citation type="submission" date="2015-04" db="UniProtKB">
        <authorList>
            <consortium name="EnsemblPlants"/>
        </authorList>
    </citation>
    <scope>IDENTIFICATION</scope>
    <source>
        <strain evidence="2">SL10</strain>
    </source>
</reference>
<dbReference type="Proteomes" id="UP000006591">
    <property type="component" value="Chromosome 8"/>
</dbReference>
<organism evidence="2">
    <name type="scientific">Oryza nivara</name>
    <name type="common">Indian wild rice</name>
    <name type="synonym">Oryza sativa f. spontanea</name>
    <dbReference type="NCBI Taxonomy" id="4536"/>
    <lineage>
        <taxon>Eukaryota</taxon>
        <taxon>Viridiplantae</taxon>
        <taxon>Streptophyta</taxon>
        <taxon>Embryophyta</taxon>
        <taxon>Tracheophyta</taxon>
        <taxon>Spermatophyta</taxon>
        <taxon>Magnoliopsida</taxon>
        <taxon>Liliopsida</taxon>
        <taxon>Poales</taxon>
        <taxon>Poaceae</taxon>
        <taxon>BOP clade</taxon>
        <taxon>Oryzoideae</taxon>
        <taxon>Oryzeae</taxon>
        <taxon>Oryzinae</taxon>
        <taxon>Oryza</taxon>
    </lineage>
</organism>
<name>A0A0E0I7H9_ORYNI</name>
<dbReference type="HOGENOM" id="CLU_2546522_0_0_1"/>
<dbReference type="EnsemblPlants" id="ONIVA08G03700.1">
    <property type="protein sequence ID" value="ONIVA08G03700.1"/>
    <property type="gene ID" value="ONIVA08G03700"/>
</dbReference>